<reference evidence="2" key="1">
    <citation type="submission" date="2024-07" db="EMBL/GenBank/DDBJ databases">
        <title>Two chromosome-level genome assemblies of Korean endemic species Abeliophyllum distichum and Forsythia ovata (Oleaceae).</title>
        <authorList>
            <person name="Jang H."/>
        </authorList>
    </citation>
    <scope>NUCLEOTIDE SEQUENCE [LARGE SCALE GENOMIC DNA]</scope>
</reference>
<dbReference type="EMBL" id="JBFOLJ010000005">
    <property type="protein sequence ID" value="KAL2536585.1"/>
    <property type="molecule type" value="Genomic_DNA"/>
</dbReference>
<sequence>MKLYNALQSSISFPPQLKLDFPPPSQSQEFIMRFQDPNFFDVFGHGSAFGIGTAHLPFVSSCLEPERSAPNVTLDISFIDDFPPMDIFDHIEPLQSPSEW</sequence>
<name>A0ABD1VJK0_9LAMI</name>
<dbReference type="AlphaFoldDB" id="A0ABD1VJK0"/>
<protein>
    <submittedName>
        <fullName evidence="1">Transcription factor DUO1-like</fullName>
    </submittedName>
</protein>
<proteinExistence type="predicted"/>
<evidence type="ECO:0000313" key="1">
    <source>
        <dbReference type="EMBL" id="KAL2536585.1"/>
    </source>
</evidence>
<keyword evidence="2" id="KW-1185">Reference proteome</keyword>
<accession>A0ABD1VJK0</accession>
<gene>
    <name evidence="1" type="ORF">Fot_17976</name>
</gene>
<dbReference type="Proteomes" id="UP001604277">
    <property type="component" value="Unassembled WGS sequence"/>
</dbReference>
<evidence type="ECO:0000313" key="2">
    <source>
        <dbReference type="Proteomes" id="UP001604277"/>
    </source>
</evidence>
<organism evidence="1 2">
    <name type="scientific">Forsythia ovata</name>
    <dbReference type="NCBI Taxonomy" id="205694"/>
    <lineage>
        <taxon>Eukaryota</taxon>
        <taxon>Viridiplantae</taxon>
        <taxon>Streptophyta</taxon>
        <taxon>Embryophyta</taxon>
        <taxon>Tracheophyta</taxon>
        <taxon>Spermatophyta</taxon>
        <taxon>Magnoliopsida</taxon>
        <taxon>eudicotyledons</taxon>
        <taxon>Gunneridae</taxon>
        <taxon>Pentapetalae</taxon>
        <taxon>asterids</taxon>
        <taxon>lamiids</taxon>
        <taxon>Lamiales</taxon>
        <taxon>Oleaceae</taxon>
        <taxon>Forsythieae</taxon>
        <taxon>Forsythia</taxon>
    </lineage>
</organism>
<comment type="caution">
    <text evidence="1">The sequence shown here is derived from an EMBL/GenBank/DDBJ whole genome shotgun (WGS) entry which is preliminary data.</text>
</comment>